<dbReference type="Gene3D" id="2.120.10.30">
    <property type="entry name" value="TolB, C-terminal domain"/>
    <property type="match status" value="1"/>
</dbReference>
<dbReference type="Proteomes" id="UP000507470">
    <property type="component" value="Unassembled WGS sequence"/>
</dbReference>
<gene>
    <name evidence="1" type="ORF">MCOR_18755</name>
</gene>
<protein>
    <submittedName>
        <fullName evidence="1">TRIM71</fullName>
        <ecNumber evidence="1">2.3.2.27</ecNumber>
    </submittedName>
</protein>
<sequence>MDDKTAWISNHSTSTLRKINIDDTIKIVKDISVQVYDMTLTANNDVLLSLLNSTDISLLTTKSGEIKPFLSVSPLIPLGIHVTKHNEIILDVAERGATYNPIDKSCRKVIIFGMNWKQKQSYEYDKHKQRLFTIPIRITSNVNNDILVIDRISGNDGRMVVLDREGQVKRTYQGNPQVNSGEKLFDPRDIVTTSVGHVIVNDFNNHALHVLSGEGDLLTCKVMEDQGIIYPMSLSIDTKGQLWVGCHSGSSQRTDAKLHVVKMSF</sequence>
<keyword evidence="1" id="KW-0012">Acyltransferase</keyword>
<dbReference type="InterPro" id="IPR011042">
    <property type="entry name" value="6-blade_b-propeller_TolB-like"/>
</dbReference>
<dbReference type="GO" id="GO:0061630">
    <property type="term" value="F:ubiquitin protein ligase activity"/>
    <property type="evidence" value="ECO:0007669"/>
    <property type="project" value="UniProtKB-EC"/>
</dbReference>
<dbReference type="OrthoDB" id="6093210at2759"/>
<accession>A0A6J8BKZ1</accession>
<dbReference type="EMBL" id="CACVKT020003309">
    <property type="protein sequence ID" value="CAC5382967.1"/>
    <property type="molecule type" value="Genomic_DNA"/>
</dbReference>
<keyword evidence="2" id="KW-1185">Reference proteome</keyword>
<dbReference type="EC" id="2.3.2.27" evidence="1"/>
<reference evidence="1 2" key="1">
    <citation type="submission" date="2020-06" db="EMBL/GenBank/DDBJ databases">
        <authorList>
            <person name="Li R."/>
            <person name="Bekaert M."/>
        </authorList>
    </citation>
    <scope>NUCLEOTIDE SEQUENCE [LARGE SCALE GENOMIC DNA]</scope>
    <source>
        <strain evidence="2">wild</strain>
    </source>
</reference>
<keyword evidence="1" id="KW-0808">Transferase</keyword>
<organism evidence="1 2">
    <name type="scientific">Mytilus coruscus</name>
    <name type="common">Sea mussel</name>
    <dbReference type="NCBI Taxonomy" id="42192"/>
    <lineage>
        <taxon>Eukaryota</taxon>
        <taxon>Metazoa</taxon>
        <taxon>Spiralia</taxon>
        <taxon>Lophotrochozoa</taxon>
        <taxon>Mollusca</taxon>
        <taxon>Bivalvia</taxon>
        <taxon>Autobranchia</taxon>
        <taxon>Pteriomorphia</taxon>
        <taxon>Mytilida</taxon>
        <taxon>Mytiloidea</taxon>
        <taxon>Mytilidae</taxon>
        <taxon>Mytilinae</taxon>
        <taxon>Mytilus</taxon>
    </lineage>
</organism>
<evidence type="ECO:0000313" key="2">
    <source>
        <dbReference type="Proteomes" id="UP000507470"/>
    </source>
</evidence>
<name>A0A6J8BKZ1_MYTCO</name>
<dbReference type="AlphaFoldDB" id="A0A6J8BKZ1"/>
<evidence type="ECO:0000313" key="1">
    <source>
        <dbReference type="EMBL" id="CAC5382967.1"/>
    </source>
</evidence>
<dbReference type="SUPFAM" id="SSF101898">
    <property type="entry name" value="NHL repeat"/>
    <property type="match status" value="1"/>
</dbReference>
<proteinExistence type="predicted"/>